<evidence type="ECO:0000256" key="8">
    <source>
        <dbReference type="ARBA" id="ARBA00022777"/>
    </source>
</evidence>
<dbReference type="EC" id="2.7.13.3" evidence="3"/>
<evidence type="ECO:0000256" key="11">
    <source>
        <dbReference type="ARBA" id="ARBA00023012"/>
    </source>
</evidence>
<dbReference type="Gene3D" id="3.30.565.10">
    <property type="entry name" value="Histidine kinase-like ATPase, C-terminal domain"/>
    <property type="match status" value="1"/>
</dbReference>
<keyword evidence="10 13" id="KW-1133">Transmembrane helix</keyword>
<dbReference type="PANTHER" id="PTHR45569:SF1">
    <property type="entry name" value="SENSOR PROTEIN KDPD"/>
    <property type="match status" value="1"/>
</dbReference>
<evidence type="ECO:0000256" key="7">
    <source>
        <dbReference type="ARBA" id="ARBA00022741"/>
    </source>
</evidence>
<gene>
    <name evidence="15" type="ORF">LIN78_10970</name>
</gene>
<comment type="subcellular location">
    <subcellularLocation>
        <location evidence="2">Membrane</location>
        <topology evidence="2">Multi-pass membrane protein</topology>
    </subcellularLocation>
</comment>
<evidence type="ECO:0000259" key="14">
    <source>
        <dbReference type="PROSITE" id="PS50109"/>
    </source>
</evidence>
<dbReference type="InterPro" id="IPR003661">
    <property type="entry name" value="HisK_dim/P_dom"/>
</dbReference>
<dbReference type="InterPro" id="IPR025201">
    <property type="entry name" value="KdpD_TM"/>
</dbReference>
<dbReference type="InterPro" id="IPR005467">
    <property type="entry name" value="His_kinase_dom"/>
</dbReference>
<evidence type="ECO:0000256" key="6">
    <source>
        <dbReference type="ARBA" id="ARBA00022692"/>
    </source>
</evidence>
<dbReference type="RefSeq" id="WP_227180846.1">
    <property type="nucleotide sequence ID" value="NZ_JAJBZT010000005.1"/>
</dbReference>
<feature type="transmembrane region" description="Helical" evidence="13">
    <location>
        <begin position="15"/>
        <end position="33"/>
    </location>
</feature>
<dbReference type="PANTHER" id="PTHR45569">
    <property type="entry name" value="SENSOR PROTEIN KDPD"/>
    <property type="match status" value="1"/>
</dbReference>
<organism evidence="15 16">
    <name type="scientific">Leeia speluncae</name>
    <dbReference type="NCBI Taxonomy" id="2884804"/>
    <lineage>
        <taxon>Bacteria</taxon>
        <taxon>Pseudomonadati</taxon>
        <taxon>Pseudomonadota</taxon>
        <taxon>Betaproteobacteria</taxon>
        <taxon>Neisseriales</taxon>
        <taxon>Leeiaceae</taxon>
        <taxon>Leeia</taxon>
    </lineage>
</organism>
<keyword evidence="8" id="KW-0418">Kinase</keyword>
<keyword evidence="6 13" id="KW-0812">Transmembrane</keyword>
<dbReference type="SMART" id="SM00388">
    <property type="entry name" value="HisKA"/>
    <property type="match status" value="1"/>
</dbReference>
<evidence type="ECO:0000256" key="5">
    <source>
        <dbReference type="ARBA" id="ARBA00022679"/>
    </source>
</evidence>
<dbReference type="InterPro" id="IPR038318">
    <property type="entry name" value="KdpD_sf"/>
</dbReference>
<dbReference type="PROSITE" id="PS50109">
    <property type="entry name" value="HIS_KIN"/>
    <property type="match status" value="1"/>
</dbReference>
<name>A0ABS8D7F5_9NEIS</name>
<evidence type="ECO:0000256" key="9">
    <source>
        <dbReference type="ARBA" id="ARBA00022840"/>
    </source>
</evidence>
<feature type="transmembrane region" description="Helical" evidence="13">
    <location>
        <begin position="91"/>
        <end position="110"/>
    </location>
</feature>
<dbReference type="CDD" id="cd00075">
    <property type="entry name" value="HATPase"/>
    <property type="match status" value="1"/>
</dbReference>
<reference evidence="15" key="1">
    <citation type="submission" date="2021-10" db="EMBL/GenBank/DDBJ databases">
        <title>The complete genome sequence of Leeia sp. TBRC 13508.</title>
        <authorList>
            <person name="Charoenyingcharoen P."/>
            <person name="Yukphan P."/>
        </authorList>
    </citation>
    <scope>NUCLEOTIDE SEQUENCE</scope>
    <source>
        <strain evidence="15">TBRC 13508</strain>
    </source>
</reference>
<dbReference type="InterPro" id="IPR004358">
    <property type="entry name" value="Sig_transdc_His_kin-like_C"/>
</dbReference>
<evidence type="ECO:0000256" key="13">
    <source>
        <dbReference type="SAM" id="Phobius"/>
    </source>
</evidence>
<evidence type="ECO:0000256" key="2">
    <source>
        <dbReference type="ARBA" id="ARBA00004141"/>
    </source>
</evidence>
<evidence type="ECO:0000256" key="12">
    <source>
        <dbReference type="ARBA" id="ARBA00023136"/>
    </source>
</evidence>
<comment type="catalytic activity">
    <reaction evidence="1">
        <text>ATP + protein L-histidine = ADP + protein N-phospho-L-histidine.</text>
        <dbReference type="EC" id="2.7.13.3"/>
    </reaction>
</comment>
<dbReference type="Pfam" id="PF02518">
    <property type="entry name" value="HATPase_c"/>
    <property type="match status" value="1"/>
</dbReference>
<evidence type="ECO:0000256" key="10">
    <source>
        <dbReference type="ARBA" id="ARBA00022989"/>
    </source>
</evidence>
<dbReference type="InterPro" id="IPR036097">
    <property type="entry name" value="HisK_dim/P_sf"/>
</dbReference>
<dbReference type="SUPFAM" id="SSF47384">
    <property type="entry name" value="Homodimeric domain of signal transducing histidine kinase"/>
    <property type="match status" value="1"/>
</dbReference>
<dbReference type="InterPro" id="IPR003594">
    <property type="entry name" value="HATPase_dom"/>
</dbReference>
<dbReference type="Pfam" id="PF13493">
    <property type="entry name" value="DUF4118"/>
    <property type="match status" value="1"/>
</dbReference>
<feature type="transmembrane region" description="Helical" evidence="13">
    <location>
        <begin position="45"/>
        <end position="71"/>
    </location>
</feature>
<dbReference type="InterPro" id="IPR036890">
    <property type="entry name" value="HATPase_C_sf"/>
</dbReference>
<evidence type="ECO:0000313" key="15">
    <source>
        <dbReference type="EMBL" id="MCB6184067.1"/>
    </source>
</evidence>
<dbReference type="Pfam" id="PF00512">
    <property type="entry name" value="HisKA"/>
    <property type="match status" value="1"/>
</dbReference>
<keyword evidence="11" id="KW-0902">Two-component regulatory system</keyword>
<evidence type="ECO:0000256" key="3">
    <source>
        <dbReference type="ARBA" id="ARBA00012438"/>
    </source>
</evidence>
<dbReference type="SUPFAM" id="SSF55781">
    <property type="entry name" value="GAF domain-like"/>
    <property type="match status" value="1"/>
</dbReference>
<keyword evidence="4" id="KW-0597">Phosphoprotein</keyword>
<dbReference type="CDD" id="cd00082">
    <property type="entry name" value="HisKA"/>
    <property type="match status" value="1"/>
</dbReference>
<keyword evidence="9" id="KW-0067">ATP-binding</keyword>
<feature type="domain" description="Histidine kinase" evidence="14">
    <location>
        <begin position="276"/>
        <end position="495"/>
    </location>
</feature>
<dbReference type="InterPro" id="IPR029016">
    <property type="entry name" value="GAF-like_dom_sf"/>
</dbReference>
<evidence type="ECO:0000313" key="16">
    <source>
        <dbReference type="Proteomes" id="UP001165395"/>
    </source>
</evidence>
<dbReference type="Gene3D" id="1.10.287.130">
    <property type="match status" value="1"/>
</dbReference>
<proteinExistence type="predicted"/>
<protein>
    <recommendedName>
        <fullName evidence="3">histidine kinase</fullName>
        <ecNumber evidence="3">2.7.13.3</ecNumber>
    </recommendedName>
</protein>
<evidence type="ECO:0000256" key="1">
    <source>
        <dbReference type="ARBA" id="ARBA00000085"/>
    </source>
</evidence>
<dbReference type="EMBL" id="JAJBZT010000005">
    <property type="protein sequence ID" value="MCB6184067.1"/>
    <property type="molecule type" value="Genomic_DNA"/>
</dbReference>
<dbReference type="Proteomes" id="UP001165395">
    <property type="component" value="Unassembled WGS sequence"/>
</dbReference>
<accession>A0ABS8D7F5</accession>
<keyword evidence="12 13" id="KW-0472">Membrane</keyword>
<evidence type="ECO:0000256" key="4">
    <source>
        <dbReference type="ARBA" id="ARBA00022553"/>
    </source>
</evidence>
<comment type="caution">
    <text evidence="15">The sequence shown here is derived from an EMBL/GenBank/DDBJ whole genome shotgun (WGS) entry which is preliminary data.</text>
</comment>
<dbReference type="SMART" id="SM00387">
    <property type="entry name" value="HATPase_c"/>
    <property type="match status" value="1"/>
</dbReference>
<keyword evidence="16" id="KW-1185">Reference proteome</keyword>
<sequence length="505" mass="54404">MDTQAYLLRLRQLPHAFWAILATSLTTFTGYLLHPWVDQANTVMLYLLNVVVLATLVNRFAVFLSVVLSVGMFDFFFVPPHFSFAVADAQYLITFLVMMITGGLIAGLTANLKAQVALNADGAQQSKQLYVLAEALAGVTNVVDACQEVRRFNDQIGLVVKFYLPLNAVSDISDQVDISILNATMQHGSVVETGGLHSVSGTAMLLPIGTREESVGVLVVMAEKQHGSWPLVHRALLQTVTSLLATTLARLQLEVSESASRVAVHSERLRSSLLSALSHDLRTPLTALVGIADTLAMHKEKTAEDKEALILSMQQQSRAIGHMVTNLLDMAKLQAGAVTLHKEWQFLDEVVYSAAQLLGGALAPNRLTIEMQDDMPLVEFDAVMIERVVGNLLENAVKYAHPDASIAVQIGADEARVWLSVKDIGPGFPADKLNSLFLLFERGHAESVTPGIGLGLAIASAIMAAHGGDIQAANHLDSNQEVAGAVVTITLPKGNAPQLLLEEVD</sequence>
<keyword evidence="7" id="KW-0547">Nucleotide-binding</keyword>
<dbReference type="InterPro" id="IPR052023">
    <property type="entry name" value="Histidine_kinase_KdpD"/>
</dbReference>
<dbReference type="Gene3D" id="1.20.120.620">
    <property type="entry name" value="Backbone structure of the membrane domain of e. Coli histidine kinase receptor kdpd"/>
    <property type="match status" value="1"/>
</dbReference>
<dbReference type="SUPFAM" id="SSF55874">
    <property type="entry name" value="ATPase domain of HSP90 chaperone/DNA topoisomerase II/histidine kinase"/>
    <property type="match status" value="1"/>
</dbReference>
<dbReference type="Gene3D" id="3.30.450.40">
    <property type="match status" value="1"/>
</dbReference>
<keyword evidence="5" id="KW-0808">Transferase</keyword>
<dbReference type="PRINTS" id="PR00344">
    <property type="entry name" value="BCTRLSENSOR"/>
</dbReference>